<dbReference type="EMBL" id="HBUF01547337">
    <property type="protein sequence ID" value="CAG6757534.1"/>
    <property type="molecule type" value="Transcribed_RNA"/>
</dbReference>
<feature type="compositionally biased region" description="Gly residues" evidence="9">
    <location>
        <begin position="532"/>
        <end position="550"/>
    </location>
</feature>
<feature type="region of interest" description="Disordered" evidence="9">
    <location>
        <begin position="265"/>
        <end position="285"/>
    </location>
</feature>
<keyword evidence="2" id="KW-0479">Metal-binding</keyword>
<dbReference type="PANTHER" id="PTHR45888">
    <property type="entry name" value="HL01030P-RELATED"/>
    <property type="match status" value="1"/>
</dbReference>
<evidence type="ECO:0000313" key="10">
    <source>
        <dbReference type="EMBL" id="CAG6757534.1"/>
    </source>
</evidence>
<protein>
    <submittedName>
        <fullName evidence="10">Histone-lysine N-methyltransferase 2C</fullName>
    </submittedName>
</protein>
<dbReference type="GO" id="GO:0008270">
    <property type="term" value="F:zinc ion binding"/>
    <property type="evidence" value="ECO:0007669"/>
    <property type="project" value="UniProtKB-KW"/>
</dbReference>
<feature type="region of interest" description="Disordered" evidence="9">
    <location>
        <begin position="198"/>
        <end position="223"/>
    </location>
</feature>
<dbReference type="AlphaFoldDB" id="A0A8D9A0W5"/>
<evidence type="ECO:0000256" key="7">
    <source>
        <dbReference type="ARBA" id="ARBA00023163"/>
    </source>
</evidence>
<dbReference type="GO" id="GO:0044666">
    <property type="term" value="C:MLL3/4 complex"/>
    <property type="evidence" value="ECO:0007669"/>
    <property type="project" value="TreeGrafter"/>
</dbReference>
<keyword evidence="8" id="KW-0539">Nucleus</keyword>
<evidence type="ECO:0000256" key="9">
    <source>
        <dbReference type="SAM" id="MobiDB-lite"/>
    </source>
</evidence>
<dbReference type="GO" id="GO:0042800">
    <property type="term" value="F:histone H3K4 methyltransferase activity"/>
    <property type="evidence" value="ECO:0007669"/>
    <property type="project" value="TreeGrafter"/>
</dbReference>
<keyword evidence="6" id="KW-0805">Transcription regulation</keyword>
<evidence type="ECO:0000256" key="4">
    <source>
        <dbReference type="ARBA" id="ARBA00022771"/>
    </source>
</evidence>
<feature type="compositionally biased region" description="Acidic residues" evidence="9">
    <location>
        <begin position="273"/>
        <end position="285"/>
    </location>
</feature>
<reference evidence="10" key="1">
    <citation type="submission" date="2021-05" db="EMBL/GenBank/DDBJ databases">
        <authorList>
            <person name="Alioto T."/>
            <person name="Alioto T."/>
            <person name="Gomez Garrido J."/>
        </authorList>
    </citation>
    <scope>NUCLEOTIDE SEQUENCE</scope>
</reference>
<evidence type="ECO:0000256" key="1">
    <source>
        <dbReference type="ARBA" id="ARBA00004123"/>
    </source>
</evidence>
<feature type="compositionally biased region" description="Polar residues" evidence="9">
    <location>
        <begin position="475"/>
        <end position="502"/>
    </location>
</feature>
<keyword evidence="7" id="KW-0804">Transcription</keyword>
<proteinExistence type="predicted"/>
<sequence length="600" mass="64475">MDGICLSETGMNQIRSLALDRDHLNPLHRKKKPTGAYDNIFATIEAVASGQTNAAETDAPPAPLTSGEMAEAARDEPVDYKEGSIVTPLEDGRPPEPPEGFSIHTNEAGQMYLRRKRVRNLNRLGIGGFNVRVRNVKSKDGEEGELPPTTPDTPVTTPVCENGMGGVKRKGPLKKPKSKISQTFPSYLQDAFFGRELLDNTKDTGSQDLDSSESEESEDTQIRFKITEEKTITLSEEELKALEEVKEKQEKELEAKRAVEAELRASLKKEEEDKPEEMKEEEDAEELKDILRISGNLLNDNLLVNTIMNETSIKPEVTGSSSPRNVTSSSQHKDELSEILGSHFNLDPMDTGLPNMDSTDVEELFKGVLTDDGEGSQEGVEFNPTPGTQQATNGLVPLPSAVPPQPLPQQQPNSGPPPPPQSSLVSSLPPPTPPQQQSVIQSGLGPGPRTLGSLMGAAPGGPQPTSLPSVGPIHSNLSSPAGYPSQSPYHSEYSNSPTQFSPAFSEPPSPWTSSTNTTSTLGDDPNSMGGDSTSGGGGSTLPGLGGGSQGGMSYNQKCTRKMEQDEELGEQATISCVLYANCNHPELKTEFPGESELREH</sequence>
<feature type="region of interest" description="Disordered" evidence="9">
    <location>
        <begin position="138"/>
        <end position="181"/>
    </location>
</feature>
<organism evidence="10">
    <name type="scientific">Cacopsylla melanoneura</name>
    <dbReference type="NCBI Taxonomy" id="428564"/>
    <lineage>
        <taxon>Eukaryota</taxon>
        <taxon>Metazoa</taxon>
        <taxon>Ecdysozoa</taxon>
        <taxon>Arthropoda</taxon>
        <taxon>Hexapoda</taxon>
        <taxon>Insecta</taxon>
        <taxon>Pterygota</taxon>
        <taxon>Neoptera</taxon>
        <taxon>Paraneoptera</taxon>
        <taxon>Hemiptera</taxon>
        <taxon>Sternorrhyncha</taxon>
        <taxon>Psylloidea</taxon>
        <taxon>Psyllidae</taxon>
        <taxon>Psyllinae</taxon>
        <taxon>Cacopsylla</taxon>
    </lineage>
</organism>
<evidence type="ECO:0000256" key="2">
    <source>
        <dbReference type="ARBA" id="ARBA00022723"/>
    </source>
</evidence>
<feature type="compositionally biased region" description="Acidic residues" evidence="9">
    <location>
        <begin position="210"/>
        <end position="219"/>
    </location>
</feature>
<feature type="compositionally biased region" description="Low complexity" evidence="9">
    <location>
        <begin position="511"/>
        <end position="520"/>
    </location>
</feature>
<keyword evidence="4" id="KW-0863">Zinc-finger</keyword>
<keyword evidence="10" id="KW-0808">Transferase</keyword>
<feature type="compositionally biased region" description="Basic residues" evidence="9">
    <location>
        <begin position="167"/>
        <end position="178"/>
    </location>
</feature>
<feature type="region of interest" description="Disordered" evidence="9">
    <location>
        <begin position="51"/>
        <end position="76"/>
    </location>
</feature>
<dbReference type="GO" id="GO:0045944">
    <property type="term" value="P:positive regulation of transcription by RNA polymerase II"/>
    <property type="evidence" value="ECO:0007669"/>
    <property type="project" value="TreeGrafter"/>
</dbReference>
<keyword evidence="5" id="KW-0862">Zinc</keyword>
<evidence type="ECO:0000256" key="5">
    <source>
        <dbReference type="ARBA" id="ARBA00022833"/>
    </source>
</evidence>
<dbReference type="InterPro" id="IPR036910">
    <property type="entry name" value="HMG_box_dom_sf"/>
</dbReference>
<name>A0A8D9A0W5_9HEMI</name>
<accession>A0A8D9A0W5</accession>
<dbReference type="GO" id="GO:0032259">
    <property type="term" value="P:methylation"/>
    <property type="evidence" value="ECO:0007669"/>
    <property type="project" value="UniProtKB-KW"/>
</dbReference>
<dbReference type="GO" id="GO:0003713">
    <property type="term" value="F:transcription coactivator activity"/>
    <property type="evidence" value="ECO:0007669"/>
    <property type="project" value="TreeGrafter"/>
</dbReference>
<evidence type="ECO:0000256" key="8">
    <source>
        <dbReference type="ARBA" id="ARBA00023242"/>
    </source>
</evidence>
<comment type="subcellular location">
    <subcellularLocation>
        <location evidence="1">Nucleus</location>
    </subcellularLocation>
</comment>
<keyword evidence="10" id="KW-0489">Methyltransferase</keyword>
<keyword evidence="3" id="KW-0677">Repeat</keyword>
<evidence type="ECO:0000256" key="3">
    <source>
        <dbReference type="ARBA" id="ARBA00022737"/>
    </source>
</evidence>
<dbReference type="PANTHER" id="PTHR45888:SF6">
    <property type="entry name" value="HL01030P-RELATED"/>
    <property type="match status" value="1"/>
</dbReference>
<evidence type="ECO:0000256" key="6">
    <source>
        <dbReference type="ARBA" id="ARBA00023015"/>
    </source>
</evidence>
<feature type="region of interest" description="Disordered" evidence="9">
    <location>
        <begin position="313"/>
        <end position="568"/>
    </location>
</feature>
<feature type="compositionally biased region" description="Polar residues" evidence="9">
    <location>
        <begin position="313"/>
        <end position="330"/>
    </location>
</feature>
<dbReference type="Gene3D" id="1.10.30.10">
    <property type="entry name" value="High mobility group box domain"/>
    <property type="match status" value="1"/>
</dbReference>
<feature type="compositionally biased region" description="Pro residues" evidence="9">
    <location>
        <begin position="400"/>
        <end position="421"/>
    </location>
</feature>